<comment type="function">
    <text evidence="5">Responsible for synthesis of pseudouridine from uracil-55 in the psi GC loop of transfer RNAs.</text>
</comment>
<evidence type="ECO:0000259" key="6">
    <source>
        <dbReference type="Pfam" id="PF01509"/>
    </source>
</evidence>
<dbReference type="PANTHER" id="PTHR13767:SF2">
    <property type="entry name" value="PSEUDOURIDYLATE SYNTHASE TRUB1"/>
    <property type="match status" value="1"/>
</dbReference>
<dbReference type="OrthoDB" id="9802309at2"/>
<evidence type="ECO:0000256" key="2">
    <source>
        <dbReference type="ARBA" id="ARBA00005642"/>
    </source>
</evidence>
<evidence type="ECO:0000256" key="5">
    <source>
        <dbReference type="HAMAP-Rule" id="MF_01080"/>
    </source>
</evidence>
<accession>A0A518G633</accession>
<dbReference type="EC" id="5.4.99.25" evidence="5"/>
<comment type="catalytic activity">
    <reaction evidence="1 5">
        <text>uridine(55) in tRNA = pseudouridine(55) in tRNA</text>
        <dbReference type="Rhea" id="RHEA:42532"/>
        <dbReference type="Rhea" id="RHEA-COMP:10101"/>
        <dbReference type="Rhea" id="RHEA-COMP:10102"/>
        <dbReference type="ChEBI" id="CHEBI:65314"/>
        <dbReference type="ChEBI" id="CHEBI:65315"/>
        <dbReference type="EC" id="5.4.99.25"/>
    </reaction>
</comment>
<dbReference type="Proteomes" id="UP000318017">
    <property type="component" value="Chromosome"/>
</dbReference>
<name>A0A518G633_9BACT</name>
<evidence type="ECO:0000256" key="4">
    <source>
        <dbReference type="ARBA" id="ARBA00023235"/>
    </source>
</evidence>
<dbReference type="AlphaFoldDB" id="A0A518G633"/>
<dbReference type="SUPFAM" id="SSF55120">
    <property type="entry name" value="Pseudouridine synthase"/>
    <property type="match status" value="1"/>
</dbReference>
<feature type="domain" description="Pseudouridine synthase II N-terminal" evidence="6">
    <location>
        <begin position="24"/>
        <end position="171"/>
    </location>
</feature>
<dbReference type="EMBL" id="CP036298">
    <property type="protein sequence ID" value="QDV24024.1"/>
    <property type="molecule type" value="Genomic_DNA"/>
</dbReference>
<dbReference type="InterPro" id="IPR014780">
    <property type="entry name" value="tRNA_psdUridine_synth_TruB"/>
</dbReference>
<evidence type="ECO:0000256" key="3">
    <source>
        <dbReference type="ARBA" id="ARBA00022694"/>
    </source>
</evidence>
<evidence type="ECO:0000256" key="1">
    <source>
        <dbReference type="ARBA" id="ARBA00000385"/>
    </source>
</evidence>
<keyword evidence="4 5" id="KW-0413">Isomerase</keyword>
<dbReference type="GO" id="GO:1990481">
    <property type="term" value="P:mRNA pseudouridine synthesis"/>
    <property type="evidence" value="ECO:0007669"/>
    <property type="project" value="TreeGrafter"/>
</dbReference>
<dbReference type="GO" id="GO:0160148">
    <property type="term" value="F:tRNA pseudouridine(55) synthase activity"/>
    <property type="evidence" value="ECO:0007669"/>
    <property type="project" value="UniProtKB-EC"/>
</dbReference>
<dbReference type="NCBIfam" id="TIGR00431">
    <property type="entry name" value="TruB"/>
    <property type="match status" value="1"/>
</dbReference>
<sequence length="307" mass="33632">MFGVLAIDKPPRKTSRDVVNSIERIVRPIRVGHTGTLDPMATGVLLLALGHATRLVEFSHGQPKAYEADFQLGVESDSLDTDTPVRPLAEACQPTREALAAELQQWRGLVQQVPPKYSALHIGGKRAYDLARAGEEFEIPSREVEIHELELLDYAYPSFSLRIRCGTGTYIRSLGNDIARGLGSSAVMTRLVRSQIGSLDLSQCHALDSLTDREQILAALVAPGKLVEHLPHVVLDPSQAVQIRNGIPLELDHGSSSLVGYDQQGCMVAMLQRVEAAESSYRSLRVFQQAAENNQPISINKMHSPES</sequence>
<organism evidence="7 8">
    <name type="scientific">Aureliella helgolandensis</name>
    <dbReference type="NCBI Taxonomy" id="2527968"/>
    <lineage>
        <taxon>Bacteria</taxon>
        <taxon>Pseudomonadati</taxon>
        <taxon>Planctomycetota</taxon>
        <taxon>Planctomycetia</taxon>
        <taxon>Pirellulales</taxon>
        <taxon>Pirellulaceae</taxon>
        <taxon>Aureliella</taxon>
    </lineage>
</organism>
<dbReference type="InterPro" id="IPR020103">
    <property type="entry name" value="PsdUridine_synth_cat_dom_sf"/>
</dbReference>
<dbReference type="KEGG" id="ahel:Q31a_23370"/>
<reference evidence="7 8" key="1">
    <citation type="submission" date="2019-02" db="EMBL/GenBank/DDBJ databases">
        <title>Deep-cultivation of Planctomycetes and their phenomic and genomic characterization uncovers novel biology.</title>
        <authorList>
            <person name="Wiegand S."/>
            <person name="Jogler M."/>
            <person name="Boedeker C."/>
            <person name="Pinto D."/>
            <person name="Vollmers J."/>
            <person name="Rivas-Marin E."/>
            <person name="Kohn T."/>
            <person name="Peeters S.H."/>
            <person name="Heuer A."/>
            <person name="Rast P."/>
            <person name="Oberbeckmann S."/>
            <person name="Bunk B."/>
            <person name="Jeske O."/>
            <person name="Meyerdierks A."/>
            <person name="Storesund J.E."/>
            <person name="Kallscheuer N."/>
            <person name="Luecker S."/>
            <person name="Lage O.M."/>
            <person name="Pohl T."/>
            <person name="Merkel B.J."/>
            <person name="Hornburger P."/>
            <person name="Mueller R.-W."/>
            <person name="Bruemmer F."/>
            <person name="Labrenz M."/>
            <person name="Spormann A.M."/>
            <person name="Op den Camp H."/>
            <person name="Overmann J."/>
            <person name="Amann R."/>
            <person name="Jetten M.S.M."/>
            <person name="Mascher T."/>
            <person name="Medema M.H."/>
            <person name="Devos D.P."/>
            <person name="Kaster A.-K."/>
            <person name="Ovreas L."/>
            <person name="Rohde M."/>
            <person name="Galperin M.Y."/>
            <person name="Jogler C."/>
        </authorList>
    </citation>
    <scope>NUCLEOTIDE SEQUENCE [LARGE SCALE GENOMIC DNA]</scope>
    <source>
        <strain evidence="7 8">Q31a</strain>
    </source>
</reference>
<evidence type="ECO:0000313" key="8">
    <source>
        <dbReference type="Proteomes" id="UP000318017"/>
    </source>
</evidence>
<keyword evidence="8" id="KW-1185">Reference proteome</keyword>
<evidence type="ECO:0000313" key="7">
    <source>
        <dbReference type="EMBL" id="QDV24024.1"/>
    </source>
</evidence>
<dbReference type="PANTHER" id="PTHR13767">
    <property type="entry name" value="TRNA-PSEUDOURIDINE SYNTHASE"/>
    <property type="match status" value="1"/>
</dbReference>
<dbReference type="GO" id="GO:0031119">
    <property type="term" value="P:tRNA pseudouridine synthesis"/>
    <property type="evidence" value="ECO:0007669"/>
    <property type="project" value="UniProtKB-UniRule"/>
</dbReference>
<dbReference type="Gene3D" id="3.30.2350.10">
    <property type="entry name" value="Pseudouridine synthase"/>
    <property type="match status" value="1"/>
</dbReference>
<feature type="active site" description="Nucleophile" evidence="5">
    <location>
        <position position="38"/>
    </location>
</feature>
<proteinExistence type="inferred from homology"/>
<protein>
    <recommendedName>
        <fullName evidence="5">tRNA pseudouridine synthase B</fullName>
        <ecNumber evidence="5">5.4.99.25</ecNumber>
    </recommendedName>
    <alternativeName>
        <fullName evidence="5">tRNA pseudouridine(55) synthase</fullName>
        <shortName evidence="5">Psi55 synthase</shortName>
    </alternativeName>
    <alternativeName>
        <fullName evidence="5">tRNA pseudouridylate synthase</fullName>
    </alternativeName>
    <alternativeName>
        <fullName evidence="5">tRNA-uridine isomerase</fullName>
    </alternativeName>
</protein>
<dbReference type="InterPro" id="IPR002501">
    <property type="entry name" value="PsdUridine_synth_N"/>
</dbReference>
<dbReference type="Pfam" id="PF01509">
    <property type="entry name" value="TruB_N"/>
    <property type="match status" value="1"/>
</dbReference>
<keyword evidence="3 5" id="KW-0819">tRNA processing</keyword>
<dbReference type="RefSeq" id="WP_145077384.1">
    <property type="nucleotide sequence ID" value="NZ_CP036298.1"/>
</dbReference>
<dbReference type="HAMAP" id="MF_01080">
    <property type="entry name" value="TruB_bact"/>
    <property type="match status" value="1"/>
</dbReference>
<gene>
    <name evidence="5 7" type="primary">truB</name>
    <name evidence="7" type="ORF">Q31a_23370</name>
</gene>
<dbReference type="GO" id="GO:0003723">
    <property type="term" value="F:RNA binding"/>
    <property type="evidence" value="ECO:0007669"/>
    <property type="project" value="InterPro"/>
</dbReference>
<dbReference type="CDD" id="cd02573">
    <property type="entry name" value="PseudoU_synth_EcTruB"/>
    <property type="match status" value="1"/>
</dbReference>
<comment type="similarity">
    <text evidence="2 5">Belongs to the pseudouridine synthase TruB family. Type 1 subfamily.</text>
</comment>